<accession>A0A4Q0I6I8</accession>
<evidence type="ECO:0000256" key="2">
    <source>
        <dbReference type="ARBA" id="ARBA00009539"/>
    </source>
</evidence>
<dbReference type="UniPathway" id="UPA00077">
    <property type="reaction ID" value="UER00158"/>
</dbReference>
<evidence type="ECO:0000313" key="8">
    <source>
        <dbReference type="EMBL" id="RXE60006.1"/>
    </source>
</evidence>
<dbReference type="SUPFAM" id="SSF53597">
    <property type="entry name" value="Dihydrofolate reductase-like"/>
    <property type="match status" value="1"/>
</dbReference>
<keyword evidence="5" id="KW-0521">NADP</keyword>
<dbReference type="PROSITE" id="PS51330">
    <property type="entry name" value="DHFR_2"/>
    <property type="match status" value="1"/>
</dbReference>
<dbReference type="EMBL" id="RLII01000003">
    <property type="protein sequence ID" value="RXE60006.1"/>
    <property type="molecule type" value="Genomic_DNA"/>
</dbReference>
<evidence type="ECO:0000256" key="6">
    <source>
        <dbReference type="ARBA" id="ARBA00023002"/>
    </source>
</evidence>
<feature type="domain" description="DHFR" evidence="7">
    <location>
        <begin position="1"/>
        <end position="161"/>
    </location>
</feature>
<reference evidence="9" key="1">
    <citation type="submission" date="2018-11" db="EMBL/GenBank/DDBJ databases">
        <title>Genome sequencing of a novel mesophilic and cellulolytic organism within the genus Hungateiclostridium.</title>
        <authorList>
            <person name="Rettenmaier R."/>
            <person name="Liebl W."/>
            <person name="Zverlov V."/>
        </authorList>
    </citation>
    <scope>NUCLEOTIDE SEQUENCE [LARGE SCALE GENOMIC DNA]</scope>
    <source>
        <strain evidence="9">N2K1</strain>
    </source>
</reference>
<comment type="pathway">
    <text evidence="1">Cofactor biosynthesis; tetrahydrofolate biosynthesis; 5,6,7,8-tetrahydrofolate from 7,8-dihydrofolate: step 1/1.</text>
</comment>
<name>A0A4Q0I6I8_9FIRM</name>
<dbReference type="GO" id="GO:0046452">
    <property type="term" value="P:dihydrofolate metabolic process"/>
    <property type="evidence" value="ECO:0007669"/>
    <property type="project" value="TreeGrafter"/>
</dbReference>
<dbReference type="GO" id="GO:0004146">
    <property type="term" value="F:dihydrofolate reductase activity"/>
    <property type="evidence" value="ECO:0007669"/>
    <property type="project" value="UniProtKB-EC"/>
</dbReference>
<evidence type="ECO:0000256" key="5">
    <source>
        <dbReference type="ARBA" id="ARBA00022857"/>
    </source>
</evidence>
<dbReference type="OrthoDB" id="9804315at2"/>
<evidence type="ECO:0000256" key="4">
    <source>
        <dbReference type="ARBA" id="ARBA00022563"/>
    </source>
</evidence>
<evidence type="ECO:0000259" key="7">
    <source>
        <dbReference type="PROSITE" id="PS51330"/>
    </source>
</evidence>
<organism evidence="8 9">
    <name type="scientific">Acetivibrio mesophilus</name>
    <dbReference type="NCBI Taxonomy" id="2487273"/>
    <lineage>
        <taxon>Bacteria</taxon>
        <taxon>Bacillati</taxon>
        <taxon>Bacillota</taxon>
        <taxon>Clostridia</taxon>
        <taxon>Eubacteriales</taxon>
        <taxon>Oscillospiraceae</taxon>
        <taxon>Acetivibrio</taxon>
    </lineage>
</organism>
<dbReference type="EC" id="1.5.1.3" evidence="3"/>
<keyword evidence="6" id="KW-0560">Oxidoreductase</keyword>
<dbReference type="Pfam" id="PF00186">
    <property type="entry name" value="DHFR_1"/>
    <property type="match status" value="1"/>
</dbReference>
<dbReference type="GO" id="GO:0046655">
    <property type="term" value="P:folic acid metabolic process"/>
    <property type="evidence" value="ECO:0007669"/>
    <property type="project" value="TreeGrafter"/>
</dbReference>
<sequence>MKAIVAVDLNWGIGYKGNLLQRIPEDMRFFKQMTLGKVVVMGSKTFESLPGREPLKDRINIILSKSKDFEKDKLIVCPSLDELFCELKKYDSDDVFAIGGEVVYTQLLPYCSEAYVTKIENKYPADKYFPNLDEIEEWELVSISDSKEFNNIKYSFLKYVNNKQRIY</sequence>
<dbReference type="GO" id="GO:0006730">
    <property type="term" value="P:one-carbon metabolic process"/>
    <property type="evidence" value="ECO:0007669"/>
    <property type="project" value="UniProtKB-KW"/>
</dbReference>
<comment type="caution">
    <text evidence="8">The sequence shown here is derived from an EMBL/GenBank/DDBJ whole genome shotgun (WGS) entry which is preliminary data.</text>
</comment>
<evidence type="ECO:0000313" key="9">
    <source>
        <dbReference type="Proteomes" id="UP000289166"/>
    </source>
</evidence>
<dbReference type="Proteomes" id="UP000289166">
    <property type="component" value="Unassembled WGS sequence"/>
</dbReference>
<dbReference type="PANTHER" id="PTHR48069:SF3">
    <property type="entry name" value="DIHYDROFOLATE REDUCTASE"/>
    <property type="match status" value="1"/>
</dbReference>
<dbReference type="CDD" id="cd00209">
    <property type="entry name" value="DHFR"/>
    <property type="match status" value="1"/>
</dbReference>
<keyword evidence="9" id="KW-1185">Reference proteome</keyword>
<evidence type="ECO:0000256" key="3">
    <source>
        <dbReference type="ARBA" id="ARBA00012856"/>
    </source>
</evidence>
<dbReference type="PANTHER" id="PTHR48069">
    <property type="entry name" value="DIHYDROFOLATE REDUCTASE"/>
    <property type="match status" value="1"/>
</dbReference>
<dbReference type="AlphaFoldDB" id="A0A4Q0I6I8"/>
<comment type="similarity">
    <text evidence="2">Belongs to the dihydrofolate reductase family.</text>
</comment>
<dbReference type="InterPro" id="IPR024072">
    <property type="entry name" value="DHFR-like_dom_sf"/>
</dbReference>
<dbReference type="GO" id="GO:0046654">
    <property type="term" value="P:tetrahydrofolate biosynthetic process"/>
    <property type="evidence" value="ECO:0007669"/>
    <property type="project" value="UniProtKB-UniPathway"/>
</dbReference>
<gene>
    <name evidence="8" type="ORF">EFD62_04430</name>
</gene>
<dbReference type="PRINTS" id="PR00070">
    <property type="entry name" value="DHFR"/>
</dbReference>
<dbReference type="GO" id="GO:0050661">
    <property type="term" value="F:NADP binding"/>
    <property type="evidence" value="ECO:0007669"/>
    <property type="project" value="InterPro"/>
</dbReference>
<dbReference type="InterPro" id="IPR001796">
    <property type="entry name" value="DHFR_dom"/>
</dbReference>
<keyword evidence="4" id="KW-0554">One-carbon metabolism</keyword>
<evidence type="ECO:0000256" key="1">
    <source>
        <dbReference type="ARBA" id="ARBA00004903"/>
    </source>
</evidence>
<dbReference type="Gene3D" id="3.40.430.10">
    <property type="entry name" value="Dihydrofolate Reductase, subunit A"/>
    <property type="match status" value="1"/>
</dbReference>
<dbReference type="RefSeq" id="WP_069193329.1">
    <property type="nucleotide sequence ID" value="NZ_RLII01000003.1"/>
</dbReference>
<protein>
    <recommendedName>
        <fullName evidence="3">dihydrofolate reductase</fullName>
        <ecNumber evidence="3">1.5.1.3</ecNumber>
    </recommendedName>
</protein>
<proteinExistence type="inferred from homology"/>
<dbReference type="InterPro" id="IPR012259">
    <property type="entry name" value="DHFR"/>
</dbReference>